<dbReference type="Gene3D" id="3.55.50.10">
    <property type="entry name" value="Baseplate protein-like domains"/>
    <property type="match status" value="1"/>
</dbReference>
<dbReference type="Pfam" id="PF05954">
    <property type="entry name" value="Phage_GPD"/>
    <property type="match status" value="1"/>
</dbReference>
<evidence type="ECO:0000259" key="4">
    <source>
        <dbReference type="Pfam" id="PF04717"/>
    </source>
</evidence>
<sequence>MGAAEQVANLMGSHRTVKATSAAIPELLGQPQLEFVRVSGREALSELFTYTVDLRPVSLAAEQAMLEADLDDAIGLEMTLTIELDGIGTGLMGGVGSGERQITGLITAVEQIGGVADNRLYRFTLRPWLWLATQTADYKAFQNKSVIDILDEVLADYTFSVDKRLDESAFPKLEWEVQPGETDFAFLQRLTEEWGITYFFEHDGAHHRLVLVSESGAWRKFPSAAYHTLPIYPQGFKVDEEHLTRFEPINRLRTGKITLKDYDPRQPKADLTTGDSLPRDTRFSEFERYEYEPGSYTNRDLGNQRARIRMEERRAKGRRVRGAGALRGIAAGCTYQIANHDKDDLNREILIVSTEFQLEDVAIQSGSTQRYACHVRFEAHPTDEVFRPPLTTAKPRVRGIQRAVVTGPENQEVWTNDFGCVKVQFEWDRYGQYNENSSPWIRVANGWSGDQFGAMHVPRIGQEVLVDYLNGDPNTPIIIGRVPNQLNLPPWALPGQHALSGIASKELFGKRRNHLVMDDTQGQIQAQLSSDHQTSQLNLGYLTGVPGNPGRKDPRGEGFDLRTDGQGAIRGAKGLFLTTEGQVAAVGGHLDRQEFIRCMEAALEAAKSLGDYSSQHEALKTDADPQSTLTKAIEEWDAGANNHQDKPGQGGQPVLGAYAPAGIALATPKSLTSYAGQHIDTVSKLNQQQTAGQQYLVNAGTGISLFAHSGEWKGIAHQGQLVLQAQQKSITANARQDVVVTATDGSILLNSKTGITLMSGNAGIRIADGKVEAFGPTLIHLHTGNFDVPGPEGVNGALPQFDSAKAERGFELVRAHDKQPIPNAPYTLAKADGGVEQGIASNGTTEQSVTQTIEQMTAAFNAPKLY</sequence>
<evidence type="ECO:0000256" key="2">
    <source>
        <dbReference type="ARBA" id="ARBA00005558"/>
    </source>
</evidence>
<dbReference type="Pfam" id="PF13296">
    <property type="entry name" value="T6SS_Vgr"/>
    <property type="match status" value="1"/>
</dbReference>
<dbReference type="InterPro" id="IPR017847">
    <property type="entry name" value="T6SS_RhsGE_Vgr_subset"/>
</dbReference>
<dbReference type="Gene3D" id="2.30.110.50">
    <property type="match status" value="1"/>
</dbReference>
<dbReference type="EMBL" id="CAUDKO010000012">
    <property type="protein sequence ID" value="CAJ0890630.1"/>
    <property type="molecule type" value="Genomic_DNA"/>
</dbReference>
<evidence type="ECO:0000256" key="1">
    <source>
        <dbReference type="ARBA" id="ARBA00004613"/>
    </source>
</evidence>
<dbReference type="InterPro" id="IPR018769">
    <property type="entry name" value="VgrG2_DUF2345"/>
</dbReference>
<evidence type="ECO:0000256" key="3">
    <source>
        <dbReference type="ARBA" id="ARBA00022525"/>
    </source>
</evidence>
<dbReference type="Pfam" id="PF10106">
    <property type="entry name" value="DUF2345"/>
    <property type="match status" value="1"/>
</dbReference>
<evidence type="ECO:0000259" key="6">
    <source>
        <dbReference type="Pfam" id="PF13296"/>
    </source>
</evidence>
<dbReference type="InterPro" id="IPR050708">
    <property type="entry name" value="T6SS_VgrG/RHS"/>
</dbReference>
<protein>
    <recommendedName>
        <fullName evidence="9">Type VI secretion system tip protein VgrG</fullName>
    </recommendedName>
</protein>
<comment type="caution">
    <text evidence="7">The sequence shown here is derived from an EMBL/GenBank/DDBJ whole genome shotgun (WGS) entry which is preliminary data.</text>
</comment>
<gene>
    <name evidence="7" type="ORF">R77567_04203</name>
</gene>
<dbReference type="Pfam" id="PF04717">
    <property type="entry name" value="Phage_base_V"/>
    <property type="match status" value="1"/>
</dbReference>
<feature type="domain" description="DUF2345" evidence="5">
    <location>
        <begin position="645"/>
        <end position="791"/>
    </location>
</feature>
<dbReference type="SUPFAM" id="SSF69279">
    <property type="entry name" value="Phage tail proteins"/>
    <property type="match status" value="2"/>
</dbReference>
<dbReference type="SUPFAM" id="SSF69349">
    <property type="entry name" value="Phage fibre proteins"/>
    <property type="match status" value="1"/>
</dbReference>
<keyword evidence="3" id="KW-0964">Secreted</keyword>
<dbReference type="PANTHER" id="PTHR32305:SF15">
    <property type="entry name" value="PROTEIN RHSA-RELATED"/>
    <property type="match status" value="1"/>
</dbReference>
<evidence type="ECO:0000259" key="5">
    <source>
        <dbReference type="Pfam" id="PF10106"/>
    </source>
</evidence>
<feature type="domain" description="Putative type VI secretion system Rhs element associated Vgr" evidence="6">
    <location>
        <begin position="505"/>
        <end position="612"/>
    </location>
</feature>
<evidence type="ECO:0008006" key="9">
    <source>
        <dbReference type="Google" id="ProtNLM"/>
    </source>
</evidence>
<feature type="domain" description="Gp5/Type VI secretion system Vgr protein OB-fold" evidence="4">
    <location>
        <begin position="421"/>
        <end position="480"/>
    </location>
</feature>
<dbReference type="RefSeq" id="WP_316857584.1">
    <property type="nucleotide sequence ID" value="NZ_CAUDKO010000012.1"/>
</dbReference>
<proteinExistence type="inferred from homology"/>
<organism evidence="7 8">
    <name type="scientific">Ralstonia flatus</name>
    <dbReference type="NCBI Taxonomy" id="3058601"/>
    <lineage>
        <taxon>Bacteria</taxon>
        <taxon>Pseudomonadati</taxon>
        <taxon>Pseudomonadota</taxon>
        <taxon>Betaproteobacteria</taxon>
        <taxon>Burkholderiales</taxon>
        <taxon>Burkholderiaceae</taxon>
        <taxon>Ralstonia</taxon>
    </lineage>
</organism>
<dbReference type="InterPro" id="IPR037026">
    <property type="entry name" value="Vgr_OB-fold_dom_sf"/>
</dbReference>
<dbReference type="Gene3D" id="2.40.50.230">
    <property type="entry name" value="Gp5 N-terminal domain"/>
    <property type="match status" value="1"/>
</dbReference>
<dbReference type="Gene3D" id="4.10.220.110">
    <property type="match status" value="1"/>
</dbReference>
<evidence type="ECO:0000313" key="8">
    <source>
        <dbReference type="Proteomes" id="UP001190491"/>
    </source>
</evidence>
<evidence type="ECO:0000313" key="7">
    <source>
        <dbReference type="EMBL" id="CAJ0890630.1"/>
    </source>
</evidence>
<dbReference type="PANTHER" id="PTHR32305">
    <property type="match status" value="1"/>
</dbReference>
<accession>A0AAD2C387</accession>
<comment type="similarity">
    <text evidence="2">Belongs to the VgrG protein family.</text>
</comment>
<dbReference type="InterPro" id="IPR028244">
    <property type="entry name" value="T6SS_Rhs_Vgr_dom"/>
</dbReference>
<dbReference type="GO" id="GO:0005576">
    <property type="term" value="C:extracellular region"/>
    <property type="evidence" value="ECO:0007669"/>
    <property type="project" value="UniProtKB-SubCell"/>
</dbReference>
<dbReference type="Proteomes" id="UP001190491">
    <property type="component" value="Unassembled WGS sequence"/>
</dbReference>
<comment type="subcellular location">
    <subcellularLocation>
        <location evidence="1">Secreted</location>
    </subcellularLocation>
</comment>
<reference evidence="7" key="1">
    <citation type="submission" date="2023-07" db="EMBL/GenBank/DDBJ databases">
        <authorList>
            <person name="Peeters C."/>
        </authorList>
    </citation>
    <scope>NUCLEOTIDE SEQUENCE</scope>
    <source>
        <strain evidence="7">R-77567</strain>
    </source>
</reference>
<dbReference type="InterPro" id="IPR006533">
    <property type="entry name" value="T6SS_Vgr_RhsGE"/>
</dbReference>
<dbReference type="AlphaFoldDB" id="A0AAD2C387"/>
<dbReference type="InterPro" id="IPR006531">
    <property type="entry name" value="Gp5/Vgr_OB"/>
</dbReference>
<dbReference type="SUPFAM" id="SSF69255">
    <property type="entry name" value="gp5 N-terminal domain-like"/>
    <property type="match status" value="1"/>
</dbReference>
<dbReference type="NCBIfam" id="TIGR03361">
    <property type="entry name" value="VI_Rhs_Vgr"/>
    <property type="match status" value="1"/>
</dbReference>
<dbReference type="NCBIfam" id="TIGR01646">
    <property type="entry name" value="vgr_GE"/>
    <property type="match status" value="1"/>
</dbReference>
<name>A0AAD2C387_9RALS</name>